<comment type="caution">
    <text evidence="7">The sequence shown here is derived from an EMBL/GenBank/DDBJ whole genome shotgun (WGS) entry which is preliminary data.</text>
</comment>
<name>A0ABR9SIR1_9BURK</name>
<organism evidence="7 8">
    <name type="scientific">Ramlibacter aquaticus</name>
    <dbReference type="NCBI Taxonomy" id="2780094"/>
    <lineage>
        <taxon>Bacteria</taxon>
        <taxon>Pseudomonadati</taxon>
        <taxon>Pseudomonadota</taxon>
        <taxon>Betaproteobacteria</taxon>
        <taxon>Burkholderiales</taxon>
        <taxon>Comamonadaceae</taxon>
        <taxon>Ramlibacter</taxon>
    </lineage>
</organism>
<feature type="transmembrane region" description="Helical" evidence="6">
    <location>
        <begin position="195"/>
        <end position="222"/>
    </location>
</feature>
<keyword evidence="3 6" id="KW-0812">Transmembrane</keyword>
<feature type="transmembrane region" description="Helical" evidence="6">
    <location>
        <begin position="12"/>
        <end position="33"/>
    </location>
</feature>
<evidence type="ECO:0000256" key="1">
    <source>
        <dbReference type="ARBA" id="ARBA00004651"/>
    </source>
</evidence>
<sequence>MTPADTAEAAGAASAWVLALLALSLAGYALGVARLWRRAGARRGLGLGQVLAFAAGWSLLAAALLSPLDAWAEQLFCAHMLQHELLMLAAAPLLVLGRPLAAWAWALPQGRSRALGAFFRTPGWQVGWQAITRPLGAWALHALALWGWHLPALFDAALHNEAVHALQHTSFLGTALLFWWSVLRPQARRRTTAGPALLSLFTTLLHTGALGALLTLAPQALYMDPRATALPWGLDPLADQQLGGLLMWVPGSIVYLGCALWLGARLLSPAQRPRGPRPAPLARPRPGAP</sequence>
<evidence type="ECO:0000256" key="3">
    <source>
        <dbReference type="ARBA" id="ARBA00022692"/>
    </source>
</evidence>
<dbReference type="EMBL" id="JADDOJ010000069">
    <property type="protein sequence ID" value="MBE7941902.1"/>
    <property type="molecule type" value="Genomic_DNA"/>
</dbReference>
<dbReference type="InterPro" id="IPR019108">
    <property type="entry name" value="Caa3_assmbl_CtaG-rel"/>
</dbReference>
<dbReference type="RefSeq" id="WP_193781464.1">
    <property type="nucleotide sequence ID" value="NZ_JADDOJ010000069.1"/>
</dbReference>
<feature type="transmembrane region" description="Helical" evidence="6">
    <location>
        <begin position="45"/>
        <end position="65"/>
    </location>
</feature>
<protein>
    <submittedName>
        <fullName evidence="7">Cytochrome c oxidase assembly protein</fullName>
    </submittedName>
</protein>
<evidence type="ECO:0000256" key="4">
    <source>
        <dbReference type="ARBA" id="ARBA00022989"/>
    </source>
</evidence>
<dbReference type="Proteomes" id="UP000715965">
    <property type="component" value="Unassembled WGS sequence"/>
</dbReference>
<evidence type="ECO:0000256" key="2">
    <source>
        <dbReference type="ARBA" id="ARBA00022475"/>
    </source>
</evidence>
<feature type="transmembrane region" description="Helical" evidence="6">
    <location>
        <begin position="135"/>
        <end position="154"/>
    </location>
</feature>
<evidence type="ECO:0000313" key="8">
    <source>
        <dbReference type="Proteomes" id="UP000715965"/>
    </source>
</evidence>
<keyword evidence="5 6" id="KW-0472">Membrane</keyword>
<keyword evidence="2" id="KW-1003">Cell membrane</keyword>
<comment type="subcellular location">
    <subcellularLocation>
        <location evidence="1">Cell membrane</location>
        <topology evidence="1">Multi-pass membrane protein</topology>
    </subcellularLocation>
</comment>
<accession>A0ABR9SIR1</accession>
<proteinExistence type="predicted"/>
<feature type="transmembrane region" description="Helical" evidence="6">
    <location>
        <begin position="85"/>
        <end position="106"/>
    </location>
</feature>
<reference evidence="7 8" key="1">
    <citation type="submission" date="2020-10" db="EMBL/GenBank/DDBJ databases">
        <title>Draft genome of Ramlibacter aquaticus LMG 30558.</title>
        <authorList>
            <person name="Props R."/>
        </authorList>
    </citation>
    <scope>NUCLEOTIDE SEQUENCE [LARGE SCALE GENOMIC DNA]</scope>
    <source>
        <strain evidence="7 8">LMG 30558</strain>
    </source>
</reference>
<feature type="transmembrane region" description="Helical" evidence="6">
    <location>
        <begin position="242"/>
        <end position="264"/>
    </location>
</feature>
<feature type="transmembrane region" description="Helical" evidence="6">
    <location>
        <begin position="166"/>
        <end position="183"/>
    </location>
</feature>
<gene>
    <name evidence="7" type="ORF">IM725_15090</name>
</gene>
<keyword evidence="4 6" id="KW-1133">Transmembrane helix</keyword>
<dbReference type="Pfam" id="PF09678">
    <property type="entry name" value="Caa3_CtaG"/>
    <property type="match status" value="1"/>
</dbReference>
<evidence type="ECO:0000256" key="5">
    <source>
        <dbReference type="ARBA" id="ARBA00023136"/>
    </source>
</evidence>
<keyword evidence="8" id="KW-1185">Reference proteome</keyword>
<evidence type="ECO:0000313" key="7">
    <source>
        <dbReference type="EMBL" id="MBE7941902.1"/>
    </source>
</evidence>
<evidence type="ECO:0000256" key="6">
    <source>
        <dbReference type="SAM" id="Phobius"/>
    </source>
</evidence>